<dbReference type="CDD" id="cd11608">
    <property type="entry name" value="eIF2D_C"/>
    <property type="match status" value="1"/>
</dbReference>
<dbReference type="SUPFAM" id="SSF88697">
    <property type="entry name" value="PUA domain-like"/>
    <property type="match status" value="1"/>
</dbReference>
<comment type="similarity">
    <text evidence="1">Belongs to the eIF2D family.</text>
</comment>
<dbReference type="PANTHER" id="PTHR12217:SF4">
    <property type="entry name" value="EUKARYOTIC TRANSLATION INITIATION FACTOR 2D"/>
    <property type="match status" value="1"/>
</dbReference>
<accession>A0A9P6W6K5</accession>
<dbReference type="Gene3D" id="3.10.400.20">
    <property type="match status" value="1"/>
</dbReference>
<evidence type="ECO:0000256" key="2">
    <source>
        <dbReference type="SAM" id="MobiDB-lite"/>
    </source>
</evidence>
<feature type="region of interest" description="Disordered" evidence="2">
    <location>
        <begin position="189"/>
        <end position="213"/>
    </location>
</feature>
<name>A0A9P6W6K5_MAUEX</name>
<protein>
    <recommendedName>
        <fullName evidence="7">Translation machinery-associated protein 64</fullName>
    </recommendedName>
</protein>
<organism evidence="5 6">
    <name type="scientific">Maudiozyma exigua</name>
    <name type="common">Yeast</name>
    <name type="synonym">Kazachstania exigua</name>
    <dbReference type="NCBI Taxonomy" id="34358"/>
    <lineage>
        <taxon>Eukaryota</taxon>
        <taxon>Fungi</taxon>
        <taxon>Dikarya</taxon>
        <taxon>Ascomycota</taxon>
        <taxon>Saccharomycotina</taxon>
        <taxon>Saccharomycetes</taxon>
        <taxon>Saccharomycetales</taxon>
        <taxon>Saccharomycetaceae</taxon>
        <taxon>Maudiozyma</taxon>
    </lineage>
</organism>
<gene>
    <name evidence="5" type="ORF">C6P45_000326</name>
</gene>
<proteinExistence type="inferred from homology"/>
<feature type="domain" description="SUI1" evidence="3">
    <location>
        <begin position="469"/>
        <end position="542"/>
    </location>
</feature>
<dbReference type="InterPro" id="IPR001950">
    <property type="entry name" value="SUI1"/>
</dbReference>
<dbReference type="InterPro" id="IPR048248">
    <property type="entry name" value="PUA_eIF2d-like"/>
</dbReference>
<dbReference type="Gene3D" id="3.30.780.10">
    <property type="entry name" value="SUI1-like domain"/>
    <property type="match status" value="1"/>
</dbReference>
<dbReference type="GO" id="GO:0001731">
    <property type="term" value="P:formation of translation preinitiation complex"/>
    <property type="evidence" value="ECO:0007669"/>
    <property type="project" value="InterPro"/>
</dbReference>
<evidence type="ECO:0008006" key="7">
    <source>
        <dbReference type="Google" id="ProtNLM"/>
    </source>
</evidence>
<dbReference type="InterPro" id="IPR015947">
    <property type="entry name" value="PUA-like_sf"/>
</dbReference>
<dbReference type="PROSITE" id="PS51925">
    <property type="entry name" value="SWIB_MDM2"/>
    <property type="match status" value="1"/>
</dbReference>
<dbReference type="Pfam" id="PF17832">
    <property type="entry name" value="Pre-PUA"/>
    <property type="match status" value="1"/>
</dbReference>
<dbReference type="EMBL" id="PUHR01000108">
    <property type="protein sequence ID" value="KAG0665930.1"/>
    <property type="molecule type" value="Genomic_DNA"/>
</dbReference>
<dbReference type="Proteomes" id="UP000750334">
    <property type="component" value="Unassembled WGS sequence"/>
</dbReference>
<dbReference type="OrthoDB" id="199771at2759"/>
<evidence type="ECO:0000256" key="1">
    <source>
        <dbReference type="ARBA" id="ARBA00010359"/>
    </source>
</evidence>
<dbReference type="PROSITE" id="PS50296">
    <property type="entry name" value="SUI1"/>
    <property type="match status" value="1"/>
</dbReference>
<dbReference type="GO" id="GO:0003743">
    <property type="term" value="F:translation initiation factor activity"/>
    <property type="evidence" value="ECO:0007669"/>
    <property type="project" value="InterPro"/>
</dbReference>
<dbReference type="PANTHER" id="PTHR12217">
    <property type="entry name" value="EUKARYOTIC TRANSLATION INITIATION FACTOR 2D"/>
    <property type="match status" value="1"/>
</dbReference>
<dbReference type="InterPro" id="IPR039757">
    <property type="entry name" value="EIF2D"/>
</dbReference>
<evidence type="ECO:0000259" key="4">
    <source>
        <dbReference type="PROSITE" id="PS51925"/>
    </source>
</evidence>
<dbReference type="SUPFAM" id="SSF47592">
    <property type="entry name" value="SWIB/MDM2 domain"/>
    <property type="match status" value="1"/>
</dbReference>
<dbReference type="CDD" id="cd21156">
    <property type="entry name" value="PUA_eIF2d-like"/>
    <property type="match status" value="1"/>
</dbReference>
<dbReference type="InterPro" id="IPR058886">
    <property type="entry name" value="SWIB_eIF2D"/>
</dbReference>
<dbReference type="InterPro" id="IPR003121">
    <property type="entry name" value="SWIB_MDM2_domain"/>
</dbReference>
<sequence>MFKKEPRVKALSNLKNSDRKKLLKNLQSQLHIENITIPNDSEIKQTNFTSQHSMGTIYTNEQNIPILFKSKNHDTLYPTVFTCWSNPEMLPLIRTHDLVIEHLYNGANLMIAGTLPPFDSRLKPGTVCDIVNYTNPKVVIGVGVIDMDVSGMDSVVGKKGVAVEVMHHMEDSLFPTFKVKLDMPVIETSKEDATQPEEPIIEKEDTPENAPSQSIDDLATVLDKLSVEDVDHFITRSLYYTIVIDDKVELPMNASNFISNHIMHNLPDVDHNEVNIKKSSWKKTAKFLKHFEKLGFLKLKGKDDNLVVISLNKDKDELKHFSSYKIGSGSNTSTNKNNDTKDKLDKNGMFLNTMYKPMNLGKTLMIYRDDSPLQRFYSSTDIRDCIQDYIKDKNLVDNKNKKMILLDDLLFNMVNIKKSQAAVAPRTVPRSSILEPVLKNNFGEFFQLYKDNGETPIFKEPLKGAMPHVKIVTEMKIGRKIITRVSNFEIFQITPEGLAADLRKICSGSTTIGETVASKKTAEVQVQGPHGNLIIEHLNKLGVPSKWIDFENKVKSKKKR</sequence>
<dbReference type="Pfam" id="PF26292">
    <property type="entry name" value="PUA_elF2D"/>
    <property type="match status" value="1"/>
</dbReference>
<evidence type="ECO:0000313" key="5">
    <source>
        <dbReference type="EMBL" id="KAG0665930.1"/>
    </source>
</evidence>
<dbReference type="AlphaFoldDB" id="A0A9P6W6K5"/>
<dbReference type="InterPro" id="IPR039759">
    <property type="entry name" value="eIF2D_SUI1"/>
</dbReference>
<dbReference type="Pfam" id="PF25304">
    <property type="entry name" value="WHD_eIF2D"/>
    <property type="match status" value="1"/>
</dbReference>
<dbReference type="SUPFAM" id="SSF55159">
    <property type="entry name" value="eIF1-like"/>
    <property type="match status" value="1"/>
</dbReference>
<evidence type="ECO:0000313" key="6">
    <source>
        <dbReference type="Proteomes" id="UP000750334"/>
    </source>
</evidence>
<dbReference type="InterPro" id="IPR036877">
    <property type="entry name" value="SUI1_dom_sf"/>
</dbReference>
<dbReference type="FunFam" id="3.30.780.10:FF:000008">
    <property type="entry name" value="eukaryotic translation initiation factor 2D"/>
    <property type="match status" value="1"/>
</dbReference>
<dbReference type="InterPro" id="IPR041366">
    <property type="entry name" value="Pre-PUA"/>
</dbReference>
<dbReference type="Pfam" id="PF01253">
    <property type="entry name" value="SUI1"/>
    <property type="match status" value="1"/>
</dbReference>
<keyword evidence="6" id="KW-1185">Reference proteome</keyword>
<dbReference type="Pfam" id="PF26291">
    <property type="entry name" value="SWIB_eIF2D"/>
    <property type="match status" value="1"/>
</dbReference>
<reference evidence="5 6" key="1">
    <citation type="submission" date="2020-11" db="EMBL/GenBank/DDBJ databases">
        <title>Kefir isolates.</title>
        <authorList>
            <person name="Marcisauskas S."/>
            <person name="Kim Y."/>
            <person name="Blasche S."/>
        </authorList>
    </citation>
    <scope>NUCLEOTIDE SEQUENCE [LARGE SCALE GENOMIC DNA]</scope>
    <source>
        <strain evidence="5 6">OG2</strain>
    </source>
</reference>
<feature type="domain" description="DM2" evidence="4">
    <location>
        <begin position="353"/>
        <end position="440"/>
    </location>
</feature>
<comment type="caution">
    <text evidence="5">The sequence shown here is derived from an EMBL/GenBank/DDBJ whole genome shotgun (WGS) entry which is preliminary data.</text>
</comment>
<dbReference type="InterPro" id="IPR036885">
    <property type="entry name" value="SWIB_MDM2_dom_sf"/>
</dbReference>
<dbReference type="PROSITE" id="PS50890">
    <property type="entry name" value="PUA"/>
    <property type="match status" value="1"/>
</dbReference>
<dbReference type="Gene3D" id="1.10.245.10">
    <property type="entry name" value="SWIB/MDM2 domain"/>
    <property type="match status" value="1"/>
</dbReference>
<dbReference type="InterPro" id="IPR057429">
    <property type="entry name" value="WH_eIF2D"/>
</dbReference>
<evidence type="ECO:0000259" key="3">
    <source>
        <dbReference type="PROSITE" id="PS50296"/>
    </source>
</evidence>